<keyword evidence="3" id="KW-1185">Reference proteome</keyword>
<dbReference type="PANTHER" id="PTHR21708:SF26">
    <property type="entry name" value="2-DEHYDROPANTOATE 2-REDUCTASE"/>
    <property type="match status" value="1"/>
</dbReference>
<dbReference type="SUPFAM" id="SSF51735">
    <property type="entry name" value="NAD(P)-binding Rossmann-fold domains"/>
    <property type="match status" value="1"/>
</dbReference>
<dbReference type="Proteomes" id="UP000032900">
    <property type="component" value="Unassembled WGS sequence"/>
</dbReference>
<evidence type="ECO:0000313" key="2">
    <source>
        <dbReference type="EMBL" id="GAO31054.1"/>
    </source>
</evidence>
<proteinExistence type="predicted"/>
<dbReference type="InterPro" id="IPR013332">
    <property type="entry name" value="KPR_N"/>
</dbReference>
<dbReference type="EMBL" id="BAZW01000036">
    <property type="protein sequence ID" value="GAO31054.1"/>
    <property type="molecule type" value="Genomic_DNA"/>
</dbReference>
<evidence type="ECO:0000313" key="3">
    <source>
        <dbReference type="Proteomes" id="UP000032900"/>
    </source>
</evidence>
<evidence type="ECO:0000259" key="1">
    <source>
        <dbReference type="Pfam" id="PF02558"/>
    </source>
</evidence>
<accession>A0A0E9M0M9</accession>
<dbReference type="AlphaFoldDB" id="A0A0E9M0M9"/>
<dbReference type="STRING" id="1236989.JCM15548_13390"/>
<dbReference type="PANTHER" id="PTHR21708">
    <property type="entry name" value="PROBABLE 2-DEHYDROPANTOATE 2-REDUCTASE"/>
    <property type="match status" value="1"/>
</dbReference>
<dbReference type="RefSeq" id="WP_262487076.1">
    <property type="nucleotide sequence ID" value="NZ_BAZW01000036.1"/>
</dbReference>
<dbReference type="GO" id="GO:0005737">
    <property type="term" value="C:cytoplasm"/>
    <property type="evidence" value="ECO:0007669"/>
    <property type="project" value="TreeGrafter"/>
</dbReference>
<feature type="domain" description="Ketopantoate reductase N-terminal" evidence="1">
    <location>
        <begin position="3"/>
        <end position="83"/>
    </location>
</feature>
<comment type="caution">
    <text evidence="2">The sequence shown here is derived from an EMBL/GenBank/DDBJ whole genome shotgun (WGS) entry which is preliminary data.</text>
</comment>
<dbReference type="InterPro" id="IPR036291">
    <property type="entry name" value="NAD(P)-bd_dom_sf"/>
</dbReference>
<dbReference type="InterPro" id="IPR051402">
    <property type="entry name" value="KPR-Related"/>
</dbReference>
<dbReference type="Pfam" id="PF02558">
    <property type="entry name" value="ApbA"/>
    <property type="match status" value="1"/>
</dbReference>
<protein>
    <submittedName>
        <fullName evidence="2">2-dehydropantoate 2-reductase</fullName>
    </submittedName>
</protein>
<organism evidence="2 3">
    <name type="scientific">Geofilum rubicundum JCM 15548</name>
    <dbReference type="NCBI Taxonomy" id="1236989"/>
    <lineage>
        <taxon>Bacteria</taxon>
        <taxon>Pseudomonadati</taxon>
        <taxon>Bacteroidota</taxon>
        <taxon>Bacteroidia</taxon>
        <taxon>Marinilabiliales</taxon>
        <taxon>Marinilabiliaceae</taxon>
        <taxon>Geofilum</taxon>
    </lineage>
</organism>
<name>A0A0E9M0M9_9BACT</name>
<reference evidence="2 3" key="1">
    <citation type="journal article" date="2015" name="Microbes Environ.">
        <title>Distribution and evolution of nitrogen fixation genes in the phylum bacteroidetes.</title>
        <authorList>
            <person name="Inoue J."/>
            <person name="Oshima K."/>
            <person name="Suda W."/>
            <person name="Sakamoto M."/>
            <person name="Iino T."/>
            <person name="Noda S."/>
            <person name="Hongoh Y."/>
            <person name="Hattori M."/>
            <person name="Ohkuma M."/>
        </authorList>
    </citation>
    <scope>NUCLEOTIDE SEQUENCE [LARGE SCALE GENOMIC DNA]</scope>
    <source>
        <strain evidence="2">JCM 15548</strain>
    </source>
</reference>
<dbReference type="Gene3D" id="3.40.50.720">
    <property type="entry name" value="NAD(P)-binding Rossmann-like Domain"/>
    <property type="match status" value="1"/>
</dbReference>
<sequence length="87" mass="9313">MRITIIGTGGVGGYFGARMAQAGNDVTFIARGKHLEAMNSQGLQVKSINGDFHLDKVKATSDIEKSGRADLVVLAVKAWQLREVGHC</sequence>
<gene>
    <name evidence="2" type="ORF">JCM15548_13390</name>
</gene>